<evidence type="ECO:0000256" key="1">
    <source>
        <dbReference type="ARBA" id="ARBA00022596"/>
    </source>
</evidence>
<accession>A0ABS9WCT7</accession>
<dbReference type="Pfam" id="PF08753">
    <property type="entry name" value="NikR_C"/>
    <property type="match status" value="1"/>
</dbReference>
<dbReference type="RefSeq" id="WP_241794088.1">
    <property type="nucleotide sequence ID" value="NZ_JALBUU010000125.1"/>
</dbReference>
<keyword evidence="5 6" id="KW-0804">Transcription</keyword>
<dbReference type="InterPro" id="IPR013321">
    <property type="entry name" value="Arc_rbn_hlx_hlx"/>
</dbReference>
<keyword evidence="9" id="KW-1185">Reference proteome</keyword>
<comment type="caution">
    <text evidence="8">The sequence shown here is derived from an EMBL/GenBank/DDBJ whole genome shotgun (WGS) entry which is preliminary data.</text>
</comment>
<evidence type="ECO:0000256" key="3">
    <source>
        <dbReference type="ARBA" id="ARBA00023015"/>
    </source>
</evidence>
<dbReference type="CDD" id="cd22231">
    <property type="entry name" value="RHH_NikR_HicB-like"/>
    <property type="match status" value="1"/>
</dbReference>
<comment type="cofactor">
    <cofactor evidence="6">
        <name>Ni(2+)</name>
        <dbReference type="ChEBI" id="CHEBI:49786"/>
    </cofactor>
    <text evidence="6">Binds 1 nickel ion per subunit.</text>
</comment>
<dbReference type="InterPro" id="IPR010985">
    <property type="entry name" value="Ribbon_hlx_hlx"/>
</dbReference>
<reference evidence="8 9" key="1">
    <citation type="submission" date="2022-03" db="EMBL/GenBank/DDBJ databases">
        <title>Complete genome analysis of Roseomonas KG 17.1 : a prolific producer of plant growth promoters.</title>
        <authorList>
            <person name="Saadouli I."/>
            <person name="Najjari A."/>
            <person name="Mosbah A."/>
            <person name="Ouzari H.I."/>
        </authorList>
    </citation>
    <scope>NUCLEOTIDE SEQUENCE [LARGE SCALE GENOMIC DNA]</scope>
    <source>
        <strain evidence="8 9">KG17-1</strain>
    </source>
</reference>
<dbReference type="PANTHER" id="PTHR34719">
    <property type="entry name" value="NICKEL-RESPONSIVE REGULATOR"/>
    <property type="match status" value="1"/>
</dbReference>
<dbReference type="PANTHER" id="PTHR34719:SF2">
    <property type="entry name" value="NICKEL-RESPONSIVE REGULATOR"/>
    <property type="match status" value="1"/>
</dbReference>
<feature type="binding site" evidence="6">
    <location>
        <position position="84"/>
    </location>
    <ligand>
        <name>Ni(2+)</name>
        <dbReference type="ChEBI" id="CHEBI:49786"/>
    </ligand>
</feature>
<evidence type="ECO:0000313" key="8">
    <source>
        <dbReference type="EMBL" id="MCI0757130.1"/>
    </source>
</evidence>
<feature type="binding site" evidence="6">
    <location>
        <position position="86"/>
    </location>
    <ligand>
        <name>Ni(2+)</name>
        <dbReference type="ChEBI" id="CHEBI:49786"/>
    </ligand>
</feature>
<dbReference type="InterPro" id="IPR050192">
    <property type="entry name" value="CopG/NikR_regulator"/>
</dbReference>
<comment type="similarity">
    <text evidence="6">Belongs to the transcriptional regulatory CopG/NikR family.</text>
</comment>
<evidence type="ECO:0000259" key="7">
    <source>
        <dbReference type="Pfam" id="PF08753"/>
    </source>
</evidence>
<evidence type="ECO:0000256" key="2">
    <source>
        <dbReference type="ARBA" id="ARBA00022723"/>
    </source>
</evidence>
<feature type="binding site" evidence="6">
    <location>
        <position position="73"/>
    </location>
    <ligand>
        <name>Ni(2+)</name>
        <dbReference type="ChEBI" id="CHEBI:49786"/>
    </ligand>
</feature>
<keyword evidence="2 6" id="KW-0479">Metal-binding</keyword>
<dbReference type="InterPro" id="IPR014864">
    <property type="entry name" value="TF_NikR_Ni-bd_C"/>
</dbReference>
<feature type="domain" description="Transcription factor NikR nickel binding C-terminal" evidence="7">
    <location>
        <begin position="51"/>
        <end position="125"/>
    </location>
</feature>
<dbReference type="EMBL" id="JALBUU010000125">
    <property type="protein sequence ID" value="MCI0757130.1"/>
    <property type="molecule type" value="Genomic_DNA"/>
</dbReference>
<dbReference type="Proteomes" id="UP001201985">
    <property type="component" value="Unassembled WGS sequence"/>
</dbReference>
<dbReference type="InterPro" id="IPR027271">
    <property type="entry name" value="Acetolactate_synth/TF_NikR_C"/>
</dbReference>
<gene>
    <name evidence="8" type="primary">nikR</name>
    <name evidence="8" type="ORF">MON41_26215</name>
</gene>
<feature type="binding site" evidence="6">
    <location>
        <position position="92"/>
    </location>
    <ligand>
        <name>Ni(2+)</name>
        <dbReference type="ChEBI" id="CHEBI:49786"/>
    </ligand>
</feature>
<keyword evidence="1 6" id="KW-0533">Nickel</keyword>
<evidence type="ECO:0000256" key="4">
    <source>
        <dbReference type="ARBA" id="ARBA00023125"/>
    </source>
</evidence>
<dbReference type="Gene3D" id="1.10.1220.10">
    <property type="entry name" value="Met repressor-like"/>
    <property type="match status" value="1"/>
</dbReference>
<dbReference type="InterPro" id="IPR022988">
    <property type="entry name" value="Ni_resp_reg_NikR"/>
</dbReference>
<name>A0ABS9WCT7_9PROT</name>
<comment type="function">
    <text evidence="6">Transcriptional regulator.</text>
</comment>
<dbReference type="InterPro" id="IPR045865">
    <property type="entry name" value="ACT-like_dom_sf"/>
</dbReference>
<proteinExistence type="inferred from homology"/>
<organism evidence="8 9">
    <name type="scientific">Teichococcus vastitatis</name>
    <dbReference type="NCBI Taxonomy" id="2307076"/>
    <lineage>
        <taxon>Bacteria</taxon>
        <taxon>Pseudomonadati</taxon>
        <taxon>Pseudomonadota</taxon>
        <taxon>Alphaproteobacteria</taxon>
        <taxon>Acetobacterales</taxon>
        <taxon>Roseomonadaceae</taxon>
        <taxon>Roseomonas</taxon>
    </lineage>
</organism>
<evidence type="ECO:0000313" key="9">
    <source>
        <dbReference type="Proteomes" id="UP001201985"/>
    </source>
</evidence>
<keyword evidence="4 6" id="KW-0238">DNA-binding</keyword>
<evidence type="ECO:0000256" key="5">
    <source>
        <dbReference type="ARBA" id="ARBA00023163"/>
    </source>
</evidence>
<dbReference type="NCBIfam" id="NF003381">
    <property type="entry name" value="PRK04460.1"/>
    <property type="match status" value="1"/>
</dbReference>
<keyword evidence="3 6" id="KW-0805">Transcription regulation</keyword>
<dbReference type="HAMAP" id="MF_00476">
    <property type="entry name" value="NikR"/>
    <property type="match status" value="1"/>
</dbReference>
<protein>
    <recommendedName>
        <fullName evidence="6">Putative nickel-responsive regulator</fullName>
    </recommendedName>
</protein>
<dbReference type="NCBIfam" id="NF002815">
    <property type="entry name" value="PRK02967.1"/>
    <property type="match status" value="1"/>
</dbReference>
<dbReference type="SUPFAM" id="SSF55021">
    <property type="entry name" value="ACT-like"/>
    <property type="match status" value="1"/>
</dbReference>
<sequence length="140" mass="15213">MQRITITLDDALLREVDGLGYANRSEAVRDLVRAGLQQEADARQTTGPCTAALAYVYDHHRRDLPGRLTESFHDHHDLSVATLHVHLDDHACLEVAVLRGNASTIRHFANAVKAERGVQHGRLLLLAPSKVAAPSGRGAG</sequence>
<dbReference type="SUPFAM" id="SSF47598">
    <property type="entry name" value="Ribbon-helix-helix"/>
    <property type="match status" value="1"/>
</dbReference>
<dbReference type="Gene3D" id="3.30.70.1150">
    <property type="entry name" value="ACT-like. Chain A, domain 2"/>
    <property type="match status" value="1"/>
</dbReference>
<evidence type="ECO:0000256" key="6">
    <source>
        <dbReference type="HAMAP-Rule" id="MF_00476"/>
    </source>
</evidence>